<keyword evidence="13" id="KW-1185">Reference proteome</keyword>
<dbReference type="PROSITE" id="PS50850">
    <property type="entry name" value="MFS"/>
    <property type="match status" value="1"/>
</dbReference>
<name>A0A316Z0Z0_9BASI</name>
<dbReference type="Proteomes" id="UP000245946">
    <property type="component" value="Unassembled WGS sequence"/>
</dbReference>
<reference evidence="12 13" key="1">
    <citation type="journal article" date="2018" name="Mol. Biol. Evol.">
        <title>Broad Genomic Sampling Reveals a Smut Pathogenic Ancestry of the Fungal Clade Ustilaginomycotina.</title>
        <authorList>
            <person name="Kijpornyongpan T."/>
            <person name="Mondo S.J."/>
            <person name="Barry K."/>
            <person name="Sandor L."/>
            <person name="Lee J."/>
            <person name="Lipzen A."/>
            <person name="Pangilinan J."/>
            <person name="LaButti K."/>
            <person name="Hainaut M."/>
            <person name="Henrissat B."/>
            <person name="Grigoriev I.V."/>
            <person name="Spatafora J.W."/>
            <person name="Aime M.C."/>
        </authorList>
    </citation>
    <scope>NUCLEOTIDE SEQUENCE [LARGE SCALE GENOMIC DNA]</scope>
    <source>
        <strain evidence="12 13">MCA 4186</strain>
    </source>
</reference>
<protein>
    <submittedName>
        <fullName evidence="12">Sugar transporter STL1</fullName>
    </submittedName>
</protein>
<keyword evidence="5 10" id="KW-1133">Transmembrane helix</keyword>
<dbReference type="GeneID" id="37268596"/>
<dbReference type="GO" id="GO:0016020">
    <property type="term" value="C:membrane"/>
    <property type="evidence" value="ECO:0007669"/>
    <property type="project" value="UniProtKB-SubCell"/>
</dbReference>
<keyword evidence="12" id="KW-0762">Sugar transport</keyword>
<accession>A0A316Z0Z0</accession>
<evidence type="ECO:0000256" key="4">
    <source>
        <dbReference type="ARBA" id="ARBA00022692"/>
    </source>
</evidence>
<feature type="compositionally biased region" description="Basic and acidic residues" evidence="9">
    <location>
        <begin position="560"/>
        <end position="581"/>
    </location>
</feature>
<dbReference type="InterPro" id="IPR003663">
    <property type="entry name" value="Sugar/inositol_transpt"/>
</dbReference>
<feature type="transmembrane region" description="Helical" evidence="10">
    <location>
        <begin position="344"/>
        <end position="369"/>
    </location>
</feature>
<feature type="transmembrane region" description="Helical" evidence="10">
    <location>
        <begin position="376"/>
        <end position="399"/>
    </location>
</feature>
<evidence type="ECO:0000313" key="12">
    <source>
        <dbReference type="EMBL" id="PWN95430.1"/>
    </source>
</evidence>
<feature type="transmembrane region" description="Helical" evidence="10">
    <location>
        <begin position="458"/>
        <end position="482"/>
    </location>
</feature>
<organism evidence="12 13">
    <name type="scientific">Tilletiopsis washingtonensis</name>
    <dbReference type="NCBI Taxonomy" id="58919"/>
    <lineage>
        <taxon>Eukaryota</taxon>
        <taxon>Fungi</taxon>
        <taxon>Dikarya</taxon>
        <taxon>Basidiomycota</taxon>
        <taxon>Ustilaginomycotina</taxon>
        <taxon>Exobasidiomycetes</taxon>
        <taxon>Entylomatales</taxon>
        <taxon>Entylomatales incertae sedis</taxon>
        <taxon>Tilletiopsis</taxon>
    </lineage>
</organism>
<keyword evidence="3 8" id="KW-0813">Transport</keyword>
<evidence type="ECO:0000256" key="10">
    <source>
        <dbReference type="SAM" id="Phobius"/>
    </source>
</evidence>
<evidence type="ECO:0000256" key="8">
    <source>
        <dbReference type="RuleBase" id="RU003346"/>
    </source>
</evidence>
<evidence type="ECO:0000256" key="9">
    <source>
        <dbReference type="SAM" id="MobiDB-lite"/>
    </source>
</evidence>
<evidence type="ECO:0000256" key="1">
    <source>
        <dbReference type="ARBA" id="ARBA00004141"/>
    </source>
</evidence>
<comment type="catalytic activity">
    <reaction evidence="7">
        <text>myo-inositol(out) + H(+)(out) = myo-inositol(in) + H(+)(in)</text>
        <dbReference type="Rhea" id="RHEA:60364"/>
        <dbReference type="ChEBI" id="CHEBI:15378"/>
        <dbReference type="ChEBI" id="CHEBI:17268"/>
    </reaction>
</comment>
<evidence type="ECO:0000256" key="5">
    <source>
        <dbReference type="ARBA" id="ARBA00022989"/>
    </source>
</evidence>
<dbReference type="OrthoDB" id="2544694at2759"/>
<feature type="transmembrane region" description="Helical" evidence="10">
    <location>
        <begin position="222"/>
        <end position="242"/>
    </location>
</feature>
<feature type="transmembrane region" description="Helical" evidence="10">
    <location>
        <begin position="90"/>
        <end position="108"/>
    </location>
</feature>
<dbReference type="NCBIfam" id="TIGR00879">
    <property type="entry name" value="SP"/>
    <property type="match status" value="1"/>
</dbReference>
<evidence type="ECO:0000259" key="11">
    <source>
        <dbReference type="PROSITE" id="PS50850"/>
    </source>
</evidence>
<feature type="domain" description="Major facilitator superfamily (MFS) profile" evidence="11">
    <location>
        <begin position="32"/>
        <end position="512"/>
    </location>
</feature>
<feature type="transmembrane region" description="Helical" evidence="10">
    <location>
        <begin position="419"/>
        <end position="446"/>
    </location>
</feature>
<evidence type="ECO:0000313" key="13">
    <source>
        <dbReference type="Proteomes" id="UP000245946"/>
    </source>
</evidence>
<comment type="similarity">
    <text evidence="2 8">Belongs to the major facilitator superfamily. Sugar transporter (TC 2.A.1.1) family.</text>
</comment>
<dbReference type="InterPro" id="IPR020846">
    <property type="entry name" value="MFS_dom"/>
</dbReference>
<dbReference type="PROSITE" id="PS00217">
    <property type="entry name" value="SUGAR_TRANSPORT_2"/>
    <property type="match status" value="1"/>
</dbReference>
<sequence length="581" mass="63377">MGLTTQYEKDRKAAYNGPTYAGRSGVALNRLLGIAAGSGFLLFGYDQGVMGGLLSLPAFVSQFPEIDTTSREAQLRGATSSESTLQGLTIGLYEIGCLIGALSCLWLGDMLGRRKIIWIGTVWMAIGAIIQTASSGPNAIVVLIMGRIIGGVGNGMHTATIPMYASETSPPHKRGALIMIEGLLITGGIFMAYVLDLAFFFLDPNAEGGNSNANPATASASWRVPIAFQLVLCIPTLLVIWMPESPRWLMLKGNETEARNVIAALDEIPVDDPEVDLKIKEMRESLEISKDVGVKDLFRQGPERNFHRSALGVTIQMFQQIGGINLITYYAAFIFENNIGMSPLVSRIVALANGCEYFLASFIAVFIIEKYGRRNLMLYTAAAMSICMALLTVTTHPNVTRPRLADPNDPLSVEATNTAPGYVAAVLLFLFNTFFAIGWLGMTWLYPAEITPLRIRAAANGCATMSNWAFNFLVVLITPIAFDSIGSWTYTIFAATNALICITTYFIFPETAGRSLEEMDAIFAKSSYLNPYDVVCKERETPRRYDKAGRPIALDAILAEEGKEEKRSDTAHHTRDATDSP</sequence>
<keyword evidence="4 10" id="KW-0812">Transmembrane</keyword>
<feature type="transmembrane region" description="Helical" evidence="10">
    <location>
        <begin position="488"/>
        <end position="508"/>
    </location>
</feature>
<dbReference type="InterPro" id="IPR005828">
    <property type="entry name" value="MFS_sugar_transport-like"/>
</dbReference>
<feature type="transmembrane region" description="Helical" evidence="10">
    <location>
        <begin position="177"/>
        <end position="202"/>
    </location>
</feature>
<dbReference type="InterPro" id="IPR036259">
    <property type="entry name" value="MFS_trans_sf"/>
</dbReference>
<keyword evidence="6 10" id="KW-0472">Membrane</keyword>
<dbReference type="InterPro" id="IPR050360">
    <property type="entry name" value="MFS_Sugar_Transporters"/>
</dbReference>
<feature type="region of interest" description="Disordered" evidence="9">
    <location>
        <begin position="559"/>
        <end position="581"/>
    </location>
</feature>
<dbReference type="EMBL" id="KZ819304">
    <property type="protein sequence ID" value="PWN95430.1"/>
    <property type="molecule type" value="Genomic_DNA"/>
</dbReference>
<feature type="transmembrane region" description="Helical" evidence="10">
    <location>
        <begin position="139"/>
        <end position="165"/>
    </location>
</feature>
<evidence type="ECO:0000256" key="2">
    <source>
        <dbReference type="ARBA" id="ARBA00010992"/>
    </source>
</evidence>
<dbReference type="InterPro" id="IPR005829">
    <property type="entry name" value="Sugar_transporter_CS"/>
</dbReference>
<evidence type="ECO:0000256" key="7">
    <source>
        <dbReference type="ARBA" id="ARBA00049119"/>
    </source>
</evidence>
<dbReference type="STRING" id="58919.A0A316Z0Z0"/>
<dbReference type="AlphaFoldDB" id="A0A316Z0Z0"/>
<feature type="transmembrane region" description="Helical" evidence="10">
    <location>
        <begin position="309"/>
        <end position="332"/>
    </location>
</feature>
<dbReference type="PRINTS" id="PR00171">
    <property type="entry name" value="SUGRTRNSPORT"/>
</dbReference>
<dbReference type="RefSeq" id="XP_025595709.1">
    <property type="nucleotide sequence ID" value="XM_025741052.1"/>
</dbReference>
<feature type="transmembrane region" description="Helical" evidence="10">
    <location>
        <begin position="27"/>
        <end position="45"/>
    </location>
</feature>
<dbReference type="FunFam" id="1.20.1250.20:FF:000061">
    <property type="entry name" value="MFS sugar transporter"/>
    <property type="match status" value="1"/>
</dbReference>
<comment type="subcellular location">
    <subcellularLocation>
        <location evidence="1">Membrane</location>
        <topology evidence="1">Multi-pass membrane protein</topology>
    </subcellularLocation>
</comment>
<proteinExistence type="inferred from homology"/>
<feature type="transmembrane region" description="Helical" evidence="10">
    <location>
        <begin position="115"/>
        <end position="133"/>
    </location>
</feature>
<evidence type="ECO:0000256" key="3">
    <source>
        <dbReference type="ARBA" id="ARBA00022448"/>
    </source>
</evidence>
<dbReference type="Pfam" id="PF00083">
    <property type="entry name" value="Sugar_tr"/>
    <property type="match status" value="1"/>
</dbReference>
<dbReference type="PROSITE" id="PS00216">
    <property type="entry name" value="SUGAR_TRANSPORT_1"/>
    <property type="match status" value="1"/>
</dbReference>
<evidence type="ECO:0000256" key="6">
    <source>
        <dbReference type="ARBA" id="ARBA00023136"/>
    </source>
</evidence>
<dbReference type="PANTHER" id="PTHR48022:SF68">
    <property type="entry name" value="MAJOR FACILITATOR SUPERFAMILY (MFS) PROFILE DOMAIN-CONTAINING PROTEIN-RELATED"/>
    <property type="match status" value="1"/>
</dbReference>
<dbReference type="SUPFAM" id="SSF103473">
    <property type="entry name" value="MFS general substrate transporter"/>
    <property type="match status" value="1"/>
</dbReference>
<dbReference type="GO" id="GO:0005351">
    <property type="term" value="F:carbohydrate:proton symporter activity"/>
    <property type="evidence" value="ECO:0007669"/>
    <property type="project" value="TreeGrafter"/>
</dbReference>
<dbReference type="PANTHER" id="PTHR48022">
    <property type="entry name" value="PLASTIDIC GLUCOSE TRANSPORTER 4"/>
    <property type="match status" value="1"/>
</dbReference>
<dbReference type="Gene3D" id="1.20.1250.20">
    <property type="entry name" value="MFS general substrate transporter like domains"/>
    <property type="match status" value="1"/>
</dbReference>
<gene>
    <name evidence="12" type="ORF">FA09DRAFT_322462</name>
</gene>